<gene>
    <name evidence="5" type="ORF">BPAG_LOCUS10323</name>
</gene>
<dbReference type="PROSITE" id="PS50025">
    <property type="entry name" value="LAM_G_DOMAIN"/>
    <property type="match status" value="2"/>
</dbReference>
<feature type="domain" description="Laminin G" evidence="3">
    <location>
        <begin position="1"/>
        <end position="115"/>
    </location>
</feature>
<dbReference type="WBParaSite" id="BPAG_0001036101-mRNA-1">
    <property type="protein sequence ID" value="BPAG_0001036101-mRNA-1"/>
    <property type="gene ID" value="BPAG_0001036101"/>
</dbReference>
<evidence type="ECO:0000313" key="6">
    <source>
        <dbReference type="Proteomes" id="UP000278627"/>
    </source>
</evidence>
<dbReference type="PROSITE" id="PS50026">
    <property type="entry name" value="EGF_3"/>
    <property type="match status" value="1"/>
</dbReference>
<dbReference type="Gene3D" id="2.10.25.10">
    <property type="entry name" value="Laminin"/>
    <property type="match status" value="1"/>
</dbReference>
<reference evidence="5 6" key="2">
    <citation type="submission" date="2018-11" db="EMBL/GenBank/DDBJ databases">
        <authorList>
            <consortium name="Pathogen Informatics"/>
        </authorList>
    </citation>
    <scope>NUCLEOTIDE SEQUENCE [LARGE SCALE GENOMIC DNA]</scope>
</reference>
<dbReference type="Gene3D" id="2.60.120.200">
    <property type="match status" value="2"/>
</dbReference>
<dbReference type="SUPFAM" id="SSF49899">
    <property type="entry name" value="Concanavalin A-like lectins/glucanases"/>
    <property type="match status" value="2"/>
</dbReference>
<reference evidence="7" key="1">
    <citation type="submission" date="2016-04" db="UniProtKB">
        <authorList>
            <consortium name="WormBaseParasite"/>
        </authorList>
    </citation>
    <scope>IDENTIFICATION</scope>
</reference>
<dbReference type="Pfam" id="PF02210">
    <property type="entry name" value="Laminin_G_2"/>
    <property type="match status" value="2"/>
</dbReference>
<keyword evidence="1" id="KW-1015">Disulfide bond</keyword>
<name>A0A0N4TP99_BRUPA</name>
<evidence type="ECO:0000259" key="4">
    <source>
        <dbReference type="PROSITE" id="PS50026"/>
    </source>
</evidence>
<evidence type="ECO:0000259" key="3">
    <source>
        <dbReference type="PROSITE" id="PS50025"/>
    </source>
</evidence>
<proteinExistence type="predicted"/>
<protein>
    <submittedName>
        <fullName evidence="7">LAM_G_DOMAIN domain-containing protein</fullName>
    </submittedName>
</protein>
<dbReference type="CDD" id="cd00054">
    <property type="entry name" value="EGF_CA"/>
    <property type="match status" value="1"/>
</dbReference>
<dbReference type="InterPro" id="IPR050372">
    <property type="entry name" value="Neurexin-related_CASP"/>
</dbReference>
<evidence type="ECO:0000313" key="5">
    <source>
        <dbReference type="EMBL" id="VDN91509.1"/>
    </source>
</evidence>
<evidence type="ECO:0000256" key="2">
    <source>
        <dbReference type="PROSITE-ProRule" id="PRU00076"/>
    </source>
</evidence>
<dbReference type="PANTHER" id="PTHR15036:SF85">
    <property type="entry name" value="SP2353, ISOFORM A"/>
    <property type="match status" value="1"/>
</dbReference>
<dbReference type="STRING" id="6280.A0A0N4TP99"/>
<dbReference type="Proteomes" id="UP000278627">
    <property type="component" value="Unassembled WGS sequence"/>
</dbReference>
<keyword evidence="6" id="KW-1185">Reference proteome</keyword>
<dbReference type="EMBL" id="UZAD01013183">
    <property type="protein sequence ID" value="VDN91509.1"/>
    <property type="molecule type" value="Genomic_DNA"/>
</dbReference>
<dbReference type="GO" id="GO:0016020">
    <property type="term" value="C:membrane"/>
    <property type="evidence" value="ECO:0007669"/>
    <property type="project" value="UniProtKB-SubCell"/>
</dbReference>
<keyword evidence="2" id="KW-0245">EGF-like domain</keyword>
<feature type="domain" description="Laminin G" evidence="3">
    <location>
        <begin position="161"/>
        <end position="285"/>
    </location>
</feature>
<evidence type="ECO:0000313" key="7">
    <source>
        <dbReference type="WBParaSite" id="BPAG_0001036101-mRNA-1"/>
    </source>
</evidence>
<accession>A0A0N4TP99</accession>
<dbReference type="PANTHER" id="PTHR15036">
    <property type="entry name" value="PIKACHURIN-LIKE PROTEIN"/>
    <property type="match status" value="1"/>
</dbReference>
<dbReference type="CDD" id="cd00110">
    <property type="entry name" value="LamG"/>
    <property type="match status" value="1"/>
</dbReference>
<sequence length="285" mass="32541">MRLNDIEVSDYRWHRLTLFQAWENVKLQLDDTVLFKILNQNSFVFGNLKTNSDMFIGGVPKDTYLLGAMSSPLKRHTISFAGGVKNLLYRLYPQGVTAPQIIESVGMRQSDDDYCKITNIASKNDYFCRNGGICYSTNDGPKCDCSFTDFRGQRCEQVRFDSHLSFNGRELIGYDVSNNSAGIIRFRSENITLSFKTTHSRALLYIGGDRLNYIHITLDDGAVVATSKFDGTEKRIIRILNNYPSGRYNDDRWHTVTVFRTLTLVGNLVFRFLNILSFPKISINC</sequence>
<dbReference type="InterPro" id="IPR000742">
    <property type="entry name" value="EGF"/>
</dbReference>
<dbReference type="AlphaFoldDB" id="A0A0N4TP99"/>
<dbReference type="InterPro" id="IPR001791">
    <property type="entry name" value="Laminin_G"/>
</dbReference>
<dbReference type="InterPro" id="IPR013320">
    <property type="entry name" value="ConA-like_dom_sf"/>
</dbReference>
<evidence type="ECO:0000256" key="1">
    <source>
        <dbReference type="ARBA" id="ARBA00023157"/>
    </source>
</evidence>
<comment type="caution">
    <text evidence="2">Lacks conserved residue(s) required for the propagation of feature annotation.</text>
</comment>
<organism evidence="7">
    <name type="scientific">Brugia pahangi</name>
    <name type="common">Filarial nematode worm</name>
    <dbReference type="NCBI Taxonomy" id="6280"/>
    <lineage>
        <taxon>Eukaryota</taxon>
        <taxon>Metazoa</taxon>
        <taxon>Ecdysozoa</taxon>
        <taxon>Nematoda</taxon>
        <taxon>Chromadorea</taxon>
        <taxon>Rhabditida</taxon>
        <taxon>Spirurina</taxon>
        <taxon>Spiruromorpha</taxon>
        <taxon>Filarioidea</taxon>
        <taxon>Onchocercidae</taxon>
        <taxon>Brugia</taxon>
    </lineage>
</organism>
<feature type="domain" description="EGF-like" evidence="4">
    <location>
        <begin position="111"/>
        <end position="156"/>
    </location>
</feature>